<feature type="compositionally biased region" description="Polar residues" evidence="4">
    <location>
        <begin position="148"/>
        <end position="162"/>
    </location>
</feature>
<dbReference type="InterPro" id="IPR053051">
    <property type="entry name" value="HDAC_complex_subunit"/>
</dbReference>
<evidence type="ECO:0000256" key="4">
    <source>
        <dbReference type="SAM" id="MobiDB-lite"/>
    </source>
</evidence>
<dbReference type="InterPro" id="IPR001965">
    <property type="entry name" value="Znf_PHD"/>
</dbReference>
<feature type="compositionally biased region" description="Polar residues" evidence="4">
    <location>
        <begin position="338"/>
        <end position="379"/>
    </location>
</feature>
<dbReference type="EMBL" id="MCFF01000002">
    <property type="protein sequence ID" value="ORZ28177.1"/>
    <property type="molecule type" value="Genomic_DNA"/>
</dbReference>
<evidence type="ECO:0000313" key="6">
    <source>
        <dbReference type="EMBL" id="ORZ28177.1"/>
    </source>
</evidence>
<dbReference type="AlphaFoldDB" id="A0A1Y2H0U5"/>
<evidence type="ECO:0000313" key="7">
    <source>
        <dbReference type="Proteomes" id="UP000193648"/>
    </source>
</evidence>
<feature type="compositionally biased region" description="Polar residues" evidence="4">
    <location>
        <begin position="474"/>
        <end position="487"/>
    </location>
</feature>
<protein>
    <recommendedName>
        <fullName evidence="5">Zinc finger PHD-type domain-containing protein</fullName>
    </recommendedName>
</protein>
<dbReference type="SUPFAM" id="SSF57903">
    <property type="entry name" value="FYVE/PHD zinc finger"/>
    <property type="match status" value="1"/>
</dbReference>
<proteinExistence type="predicted"/>
<evidence type="ECO:0000256" key="3">
    <source>
        <dbReference type="ARBA" id="ARBA00022833"/>
    </source>
</evidence>
<feature type="compositionally biased region" description="Polar residues" evidence="4">
    <location>
        <begin position="215"/>
        <end position="234"/>
    </location>
</feature>
<dbReference type="Pfam" id="PF20826">
    <property type="entry name" value="PHD_5"/>
    <property type="match status" value="1"/>
</dbReference>
<dbReference type="PANTHER" id="PTHR47793">
    <property type="entry name" value="HISTONE DEACETYLASE COMPLEX SUBUNIT CTI6"/>
    <property type="match status" value="1"/>
</dbReference>
<evidence type="ECO:0000256" key="1">
    <source>
        <dbReference type="ARBA" id="ARBA00022723"/>
    </source>
</evidence>
<accession>A0A1Y2H0U5</accession>
<dbReference type="SMART" id="SM00249">
    <property type="entry name" value="PHD"/>
    <property type="match status" value="1"/>
</dbReference>
<dbReference type="PROSITE" id="PS01359">
    <property type="entry name" value="ZF_PHD_1"/>
    <property type="match status" value="1"/>
</dbReference>
<feature type="compositionally biased region" description="Basic residues" evidence="4">
    <location>
        <begin position="165"/>
        <end position="175"/>
    </location>
</feature>
<dbReference type="RefSeq" id="XP_021885862.1">
    <property type="nucleotide sequence ID" value="XM_022027411.1"/>
</dbReference>
<dbReference type="InterPro" id="IPR011011">
    <property type="entry name" value="Znf_FYVE_PHD"/>
</dbReference>
<dbReference type="PANTHER" id="PTHR47793:SF1">
    <property type="entry name" value="HISTONE DEACETYLASE COMPLEX SUBUNIT CTI6"/>
    <property type="match status" value="1"/>
</dbReference>
<keyword evidence="3" id="KW-0862">Zinc</keyword>
<dbReference type="Proteomes" id="UP000193648">
    <property type="component" value="Unassembled WGS sequence"/>
</dbReference>
<gene>
    <name evidence="6" type="ORF">BCR41DRAFT_383056</name>
</gene>
<dbReference type="OrthoDB" id="79252at2759"/>
<dbReference type="Gene3D" id="3.30.40.10">
    <property type="entry name" value="Zinc/RING finger domain, C3HC4 (zinc finger)"/>
    <property type="match status" value="1"/>
</dbReference>
<keyword evidence="1" id="KW-0479">Metal-binding</keyword>
<reference evidence="6 7" key="1">
    <citation type="submission" date="2016-07" db="EMBL/GenBank/DDBJ databases">
        <title>Pervasive Adenine N6-methylation of Active Genes in Fungi.</title>
        <authorList>
            <consortium name="DOE Joint Genome Institute"/>
            <person name="Mondo S.J."/>
            <person name="Dannebaum R.O."/>
            <person name="Kuo R.C."/>
            <person name="Labutti K."/>
            <person name="Haridas S."/>
            <person name="Kuo A."/>
            <person name="Salamov A."/>
            <person name="Ahrendt S.R."/>
            <person name="Lipzen A."/>
            <person name="Sullivan W."/>
            <person name="Andreopoulos W.B."/>
            <person name="Clum A."/>
            <person name="Lindquist E."/>
            <person name="Daum C."/>
            <person name="Ramamoorthy G.K."/>
            <person name="Gryganskyi A."/>
            <person name="Culley D."/>
            <person name="Magnuson J.K."/>
            <person name="James T.Y."/>
            <person name="O'Malley M.A."/>
            <person name="Stajich J.E."/>
            <person name="Spatafora J.W."/>
            <person name="Visel A."/>
            <person name="Grigoriev I.V."/>
        </authorList>
    </citation>
    <scope>NUCLEOTIDE SEQUENCE [LARGE SCALE GENOMIC DNA]</scope>
    <source>
        <strain evidence="6 7">NRRL 3116</strain>
    </source>
</reference>
<feature type="compositionally biased region" description="Polar residues" evidence="4">
    <location>
        <begin position="267"/>
        <end position="286"/>
    </location>
</feature>
<dbReference type="GeneID" id="33569254"/>
<keyword evidence="7" id="KW-1185">Reference proteome</keyword>
<name>A0A1Y2H0U5_9FUNG</name>
<sequence length="598" mass="65601">MARIPLASPRRSHRSGNPKSKKIVEDDDGGQTRCVCNQQHHEGVMIQCETCKVWQHCPCVGLGDGEVTPDKYYCDACRPENHPYRVQDGQLISNIKNATPQVSSISTTGTKAKSSKKRSTMNSKDAAFFMDHTAEYSSKDDHNHLLPVNNTGVQTNNDSENLINGHHRTSKRRKRMDSNVDPNDNPNTLRNANGQAGDQKSGHTAAAEKDVEMQASVTSSSPKTTQGKNKTQARTVKPKKTIKLSSTQSPPNSPGVIEEEEAMHGQDGQNGMESIQSTSLPTQLTRRVSGKKGARTVPEGSIGSTSHVKRKKSIKSDTPQLDEQSHSSDQEEPDFDQNESAQDTTDATTDFKPSSNNHRSQGDNSNLLHPTIKRPSSQKGHLGDSDTPTPSGTPQPMQPAPPTKVKYPSPRMTFKDMNKRAQQLLEYISRVQVEMTELQNKAKHDILKEMACVPQAKSSGLTVDTAMQALKPGSSDTESRWLSTPPQSVHELGHGDGSEQILVAKSLFKNGVEENMVLALSTTESDFKKDKAPMTPPHQPTIDCGVAELMEVDSVVSLNDHSQYESSTRPTMVTSLDLMEKLTGELISFQEKYGHFGE</sequence>
<feature type="compositionally biased region" description="Pro residues" evidence="4">
    <location>
        <begin position="391"/>
        <end position="402"/>
    </location>
</feature>
<evidence type="ECO:0000256" key="2">
    <source>
        <dbReference type="ARBA" id="ARBA00022771"/>
    </source>
</evidence>
<comment type="caution">
    <text evidence="6">The sequence shown here is derived from an EMBL/GenBank/DDBJ whole genome shotgun (WGS) entry which is preliminary data.</text>
</comment>
<keyword evidence="2" id="KW-0863">Zinc-finger</keyword>
<feature type="compositionally biased region" description="Basic residues" evidence="4">
    <location>
        <begin position="10"/>
        <end position="21"/>
    </location>
</feature>
<feature type="region of interest" description="Disordered" evidence="4">
    <location>
        <begin position="1"/>
        <end position="30"/>
    </location>
</feature>
<dbReference type="InterPro" id="IPR019786">
    <property type="entry name" value="Zinc_finger_PHD-type_CS"/>
</dbReference>
<evidence type="ECO:0000259" key="5">
    <source>
        <dbReference type="SMART" id="SM00249"/>
    </source>
</evidence>
<dbReference type="FunCoup" id="A0A1Y2H0U5">
    <property type="interactions" value="41"/>
</dbReference>
<dbReference type="STRING" id="64571.A0A1Y2H0U5"/>
<feature type="compositionally biased region" description="Polar residues" evidence="4">
    <location>
        <begin position="180"/>
        <end position="198"/>
    </location>
</feature>
<dbReference type="GO" id="GO:0008270">
    <property type="term" value="F:zinc ion binding"/>
    <property type="evidence" value="ECO:0007669"/>
    <property type="project" value="UniProtKB-KW"/>
</dbReference>
<organism evidence="6 7">
    <name type="scientific">Lobosporangium transversale</name>
    <dbReference type="NCBI Taxonomy" id="64571"/>
    <lineage>
        <taxon>Eukaryota</taxon>
        <taxon>Fungi</taxon>
        <taxon>Fungi incertae sedis</taxon>
        <taxon>Mucoromycota</taxon>
        <taxon>Mortierellomycotina</taxon>
        <taxon>Mortierellomycetes</taxon>
        <taxon>Mortierellales</taxon>
        <taxon>Mortierellaceae</taxon>
        <taxon>Lobosporangium</taxon>
    </lineage>
</organism>
<feature type="domain" description="Zinc finger PHD-type" evidence="5">
    <location>
        <begin position="33"/>
        <end position="78"/>
    </location>
</feature>
<feature type="region of interest" description="Disordered" evidence="4">
    <location>
        <begin position="471"/>
        <end position="494"/>
    </location>
</feature>
<feature type="region of interest" description="Disordered" evidence="4">
    <location>
        <begin position="139"/>
        <end position="411"/>
    </location>
</feature>
<dbReference type="InterPro" id="IPR013083">
    <property type="entry name" value="Znf_RING/FYVE/PHD"/>
</dbReference>
<dbReference type="InParanoid" id="A0A1Y2H0U5"/>